<name>A0AAD6PR05_9ROSI</name>
<dbReference type="AlphaFoldDB" id="A0AAD6PR05"/>
<reference evidence="1 2" key="1">
    <citation type="journal article" date="2023" name="Mol. Ecol. Resour.">
        <title>Chromosome-level genome assembly of a triploid poplar Populus alba 'Berolinensis'.</title>
        <authorList>
            <person name="Chen S."/>
            <person name="Yu Y."/>
            <person name="Wang X."/>
            <person name="Wang S."/>
            <person name="Zhang T."/>
            <person name="Zhou Y."/>
            <person name="He R."/>
            <person name="Meng N."/>
            <person name="Wang Y."/>
            <person name="Liu W."/>
            <person name="Liu Z."/>
            <person name="Liu J."/>
            <person name="Guo Q."/>
            <person name="Huang H."/>
            <person name="Sederoff R.R."/>
            <person name="Wang G."/>
            <person name="Qu G."/>
            <person name="Chen S."/>
        </authorList>
    </citation>
    <scope>NUCLEOTIDE SEQUENCE [LARGE SCALE GENOMIC DNA]</scope>
    <source>
        <strain evidence="1">SC-2020</strain>
    </source>
</reference>
<protein>
    <submittedName>
        <fullName evidence="1">Uncharacterized protein</fullName>
    </submittedName>
</protein>
<comment type="caution">
    <text evidence="1">The sequence shown here is derived from an EMBL/GenBank/DDBJ whole genome shotgun (WGS) entry which is preliminary data.</text>
</comment>
<organism evidence="1 2">
    <name type="scientific">Populus alba x Populus x berolinensis</name>
    <dbReference type="NCBI Taxonomy" id="444605"/>
    <lineage>
        <taxon>Eukaryota</taxon>
        <taxon>Viridiplantae</taxon>
        <taxon>Streptophyta</taxon>
        <taxon>Embryophyta</taxon>
        <taxon>Tracheophyta</taxon>
        <taxon>Spermatophyta</taxon>
        <taxon>Magnoliopsida</taxon>
        <taxon>eudicotyledons</taxon>
        <taxon>Gunneridae</taxon>
        <taxon>Pentapetalae</taxon>
        <taxon>rosids</taxon>
        <taxon>fabids</taxon>
        <taxon>Malpighiales</taxon>
        <taxon>Salicaceae</taxon>
        <taxon>Saliceae</taxon>
        <taxon>Populus</taxon>
    </lineage>
</organism>
<sequence length="61" mass="6897">MSSNTPSPAYKTIHVNTSFTRKEILEQSDSWNLARNQSVHPKHELNSPSYLLEILPCKGIS</sequence>
<accession>A0AAD6PR05</accession>
<evidence type="ECO:0000313" key="1">
    <source>
        <dbReference type="EMBL" id="KAJ6958091.1"/>
    </source>
</evidence>
<keyword evidence="2" id="KW-1185">Reference proteome</keyword>
<proteinExistence type="predicted"/>
<dbReference type="EMBL" id="JAQIZT010000018">
    <property type="protein sequence ID" value="KAJ6958091.1"/>
    <property type="molecule type" value="Genomic_DNA"/>
</dbReference>
<evidence type="ECO:0000313" key="2">
    <source>
        <dbReference type="Proteomes" id="UP001164929"/>
    </source>
</evidence>
<gene>
    <name evidence="1" type="ORF">NC653_039905</name>
</gene>
<dbReference type="Proteomes" id="UP001164929">
    <property type="component" value="Chromosome 18"/>
</dbReference>